<dbReference type="InterPro" id="IPR005693">
    <property type="entry name" value="Mce"/>
</dbReference>
<sequence length="413" mass="41336">MITLATRLKVIAFAVAGSLAVAFVGLHYADLGRLVGMSGYYTVKVDLAQTGGLTTNADVTYLGTSVGRVGPVRLTGDGVVAELHIDDGAPRIPAGTRAVVANRSAVGEQYLDLRPARGGGPYLAAGATIPRAATSTPAPVTDLLTSVDALAASVPLDALRTVVDEFGTAFAGQGPNLQALLDSGRAFTATADRHIVPTTTLIHDGGAVLRTQNDEAAALASFGRNARLLAAQLRASDGDLRRVIAAGPGASAEVAGLLRDLDPDFSVLLANLTSVSDVFATRSRALEELLANVPAAVSAATSMVKDGRLQFGMVTTFFDPPPCVSGYGGTPYRNGTDTSAGAPFNTAARCTAPASSGVNVRGAANAPKGGPLPAPAKPGSVAATGAGALPGALGLPGLPPAAADLLGLTGAGR</sequence>
<proteinExistence type="predicted"/>
<evidence type="ECO:0000313" key="3">
    <source>
        <dbReference type="EMBL" id="MBW8481664.1"/>
    </source>
</evidence>
<dbReference type="PANTHER" id="PTHR33371:SF16">
    <property type="entry name" value="MCE-FAMILY PROTEIN MCE3F"/>
    <property type="match status" value="1"/>
</dbReference>
<reference evidence="3 4" key="1">
    <citation type="submission" date="2021-07" db="EMBL/GenBank/DDBJ databases">
        <title>Actinomadura sp. PM05-2 isolated from lichen.</title>
        <authorList>
            <person name="Somphong A."/>
            <person name="Phongsopitanun W."/>
            <person name="Tanasupawat S."/>
            <person name="Peongsungnone V."/>
        </authorList>
    </citation>
    <scope>NUCLEOTIDE SEQUENCE [LARGE SCALE GENOMIC DNA]</scope>
    <source>
        <strain evidence="3 4">PM05-2</strain>
    </source>
</reference>
<evidence type="ECO:0000259" key="1">
    <source>
        <dbReference type="Pfam" id="PF02470"/>
    </source>
</evidence>
<comment type="caution">
    <text evidence="3">The sequence shown here is derived from an EMBL/GenBank/DDBJ whole genome shotgun (WGS) entry which is preliminary data.</text>
</comment>
<evidence type="ECO:0000259" key="2">
    <source>
        <dbReference type="Pfam" id="PF11887"/>
    </source>
</evidence>
<dbReference type="RefSeq" id="WP_220163519.1">
    <property type="nucleotide sequence ID" value="NZ_JAIBOA010000002.1"/>
</dbReference>
<dbReference type="InterPro" id="IPR003399">
    <property type="entry name" value="Mce/MlaD"/>
</dbReference>
<feature type="domain" description="Mce/MlaD" evidence="1">
    <location>
        <begin position="40"/>
        <end position="115"/>
    </location>
</feature>
<dbReference type="EMBL" id="JAIBOA010000002">
    <property type="protein sequence ID" value="MBW8481664.1"/>
    <property type="molecule type" value="Genomic_DNA"/>
</dbReference>
<dbReference type="NCBIfam" id="TIGR00996">
    <property type="entry name" value="Mtu_fam_mce"/>
    <property type="match status" value="1"/>
</dbReference>
<evidence type="ECO:0000313" key="4">
    <source>
        <dbReference type="Proteomes" id="UP000774570"/>
    </source>
</evidence>
<gene>
    <name evidence="3" type="ORF">K1Y72_04720</name>
</gene>
<protein>
    <submittedName>
        <fullName evidence="3">MCE family protein</fullName>
    </submittedName>
</protein>
<organism evidence="3 4">
    <name type="scientific">Actinomadura parmotrematis</name>
    <dbReference type="NCBI Taxonomy" id="2864039"/>
    <lineage>
        <taxon>Bacteria</taxon>
        <taxon>Bacillati</taxon>
        <taxon>Actinomycetota</taxon>
        <taxon>Actinomycetes</taxon>
        <taxon>Streptosporangiales</taxon>
        <taxon>Thermomonosporaceae</taxon>
        <taxon>Actinomadura</taxon>
    </lineage>
</organism>
<name>A0ABS7FMQ9_9ACTN</name>
<keyword evidence="4" id="KW-1185">Reference proteome</keyword>
<accession>A0ABS7FMQ9</accession>
<dbReference type="Pfam" id="PF11887">
    <property type="entry name" value="Mce4_CUP1"/>
    <property type="match status" value="1"/>
</dbReference>
<dbReference type="InterPro" id="IPR024516">
    <property type="entry name" value="Mce_C"/>
</dbReference>
<dbReference type="InterPro" id="IPR052336">
    <property type="entry name" value="MlaD_Phospholipid_Transporter"/>
</dbReference>
<dbReference type="Pfam" id="PF02470">
    <property type="entry name" value="MlaD"/>
    <property type="match status" value="1"/>
</dbReference>
<dbReference type="PANTHER" id="PTHR33371">
    <property type="entry name" value="INTERMEMBRANE PHOSPHOLIPID TRANSPORT SYSTEM BINDING PROTEIN MLAD-RELATED"/>
    <property type="match status" value="1"/>
</dbReference>
<dbReference type="Proteomes" id="UP000774570">
    <property type="component" value="Unassembled WGS sequence"/>
</dbReference>
<feature type="domain" description="Mammalian cell entry C-terminal" evidence="2">
    <location>
        <begin position="123"/>
        <end position="298"/>
    </location>
</feature>